<accession>A0ABR1ZJT7</accession>
<protein>
    <submittedName>
        <fullName evidence="2">Uncharacterized protein</fullName>
    </submittedName>
</protein>
<evidence type="ECO:0000313" key="2">
    <source>
        <dbReference type="EMBL" id="KAK8480849.1"/>
    </source>
</evidence>
<feature type="region of interest" description="Disordered" evidence="1">
    <location>
        <begin position="1"/>
        <end position="45"/>
    </location>
</feature>
<feature type="non-terminal residue" evidence="2">
    <location>
        <position position="45"/>
    </location>
</feature>
<reference evidence="2 3" key="1">
    <citation type="journal article" date="2024" name="G3 (Bethesda)">
        <title>Genome assembly of Hibiscus sabdariffa L. provides insights into metabolisms of medicinal natural products.</title>
        <authorList>
            <person name="Kim T."/>
        </authorList>
    </citation>
    <scope>NUCLEOTIDE SEQUENCE [LARGE SCALE GENOMIC DNA]</scope>
    <source>
        <strain evidence="2">TK-2024</strain>
        <tissue evidence="2">Old leaves</tissue>
    </source>
</reference>
<comment type="caution">
    <text evidence="2">The sequence shown here is derived from an EMBL/GenBank/DDBJ whole genome shotgun (WGS) entry which is preliminary data.</text>
</comment>
<gene>
    <name evidence="2" type="ORF">V6N11_044543</name>
</gene>
<organism evidence="2 3">
    <name type="scientific">Hibiscus sabdariffa</name>
    <name type="common">roselle</name>
    <dbReference type="NCBI Taxonomy" id="183260"/>
    <lineage>
        <taxon>Eukaryota</taxon>
        <taxon>Viridiplantae</taxon>
        <taxon>Streptophyta</taxon>
        <taxon>Embryophyta</taxon>
        <taxon>Tracheophyta</taxon>
        <taxon>Spermatophyta</taxon>
        <taxon>Magnoliopsida</taxon>
        <taxon>eudicotyledons</taxon>
        <taxon>Gunneridae</taxon>
        <taxon>Pentapetalae</taxon>
        <taxon>rosids</taxon>
        <taxon>malvids</taxon>
        <taxon>Malvales</taxon>
        <taxon>Malvaceae</taxon>
        <taxon>Malvoideae</taxon>
        <taxon>Hibiscus</taxon>
    </lineage>
</organism>
<proteinExistence type="predicted"/>
<evidence type="ECO:0000313" key="3">
    <source>
        <dbReference type="Proteomes" id="UP001396334"/>
    </source>
</evidence>
<sequence length="45" mass="4714">MGLRVRATTSSSSPRMDASGTDSDAYGGSSSNSRRHRILSASNII</sequence>
<name>A0ABR1ZJT7_9ROSI</name>
<keyword evidence="3" id="KW-1185">Reference proteome</keyword>
<evidence type="ECO:0000256" key="1">
    <source>
        <dbReference type="SAM" id="MobiDB-lite"/>
    </source>
</evidence>
<dbReference type="Proteomes" id="UP001396334">
    <property type="component" value="Unassembled WGS sequence"/>
</dbReference>
<dbReference type="EMBL" id="JBBPBN010000978">
    <property type="protein sequence ID" value="KAK8480849.1"/>
    <property type="molecule type" value="Genomic_DNA"/>
</dbReference>